<protein>
    <submittedName>
        <fullName evidence="1">Uncharacterized protein</fullName>
    </submittedName>
</protein>
<sequence>MEGLGEIITINWEKCDRQVLKESCCRSALLPGNAGHSSSVFQNIFRYERKVAGHKQGWKGFPPATALPIACIIQELLGLWAGCAVSWGTWLAAVRS</sequence>
<reference evidence="1" key="2">
    <citation type="submission" date="2025-09" db="UniProtKB">
        <authorList>
            <consortium name="Ensembl"/>
        </authorList>
    </citation>
    <scope>IDENTIFICATION</scope>
</reference>
<dbReference type="Ensembl" id="ENSPSTT00000004243.1">
    <property type="protein sequence ID" value="ENSPSTP00000004036.1"/>
    <property type="gene ID" value="ENSPSTG00000002928.1"/>
</dbReference>
<dbReference type="AlphaFoldDB" id="A0A8C9ERP6"/>
<keyword evidence="2" id="KW-1185">Reference proteome</keyword>
<organism evidence="1 2">
    <name type="scientific">Pavo cristatus</name>
    <name type="common">Indian peafowl</name>
    <name type="synonym">Blue peafowl</name>
    <dbReference type="NCBI Taxonomy" id="9049"/>
    <lineage>
        <taxon>Eukaryota</taxon>
        <taxon>Metazoa</taxon>
        <taxon>Chordata</taxon>
        <taxon>Craniata</taxon>
        <taxon>Vertebrata</taxon>
        <taxon>Euteleostomi</taxon>
        <taxon>Archelosauria</taxon>
        <taxon>Archosauria</taxon>
        <taxon>Dinosauria</taxon>
        <taxon>Saurischia</taxon>
        <taxon>Theropoda</taxon>
        <taxon>Coelurosauria</taxon>
        <taxon>Aves</taxon>
        <taxon>Neognathae</taxon>
        <taxon>Galloanserae</taxon>
        <taxon>Galliformes</taxon>
        <taxon>Phasianidae</taxon>
        <taxon>Phasianinae</taxon>
        <taxon>Pavo</taxon>
    </lineage>
</organism>
<dbReference type="Proteomes" id="UP000694428">
    <property type="component" value="Unplaced"/>
</dbReference>
<accession>A0A8C9ERP6</accession>
<evidence type="ECO:0000313" key="2">
    <source>
        <dbReference type="Proteomes" id="UP000694428"/>
    </source>
</evidence>
<proteinExistence type="predicted"/>
<name>A0A8C9ERP6_PAVCR</name>
<evidence type="ECO:0000313" key="1">
    <source>
        <dbReference type="Ensembl" id="ENSPSTP00000004036.1"/>
    </source>
</evidence>
<reference evidence="1" key="1">
    <citation type="submission" date="2025-08" db="UniProtKB">
        <authorList>
            <consortium name="Ensembl"/>
        </authorList>
    </citation>
    <scope>IDENTIFICATION</scope>
</reference>